<comment type="caution">
    <text evidence="1">The sequence shown here is derived from an EMBL/GenBank/DDBJ whole genome shotgun (WGS) entry which is preliminary data.</text>
</comment>
<dbReference type="EMBL" id="CAJVQC010164004">
    <property type="protein sequence ID" value="CAG8849135.1"/>
    <property type="molecule type" value="Genomic_DNA"/>
</dbReference>
<gene>
    <name evidence="1" type="ORF">RPERSI_LOCUS35459</name>
</gene>
<feature type="non-terminal residue" evidence="1">
    <location>
        <position position="1"/>
    </location>
</feature>
<evidence type="ECO:0000313" key="1">
    <source>
        <dbReference type="EMBL" id="CAG8849135.1"/>
    </source>
</evidence>
<protein>
    <submittedName>
        <fullName evidence="1">8962_t:CDS:1</fullName>
    </submittedName>
</protein>
<accession>A0ACA9SWN0</accession>
<name>A0ACA9SWN0_9GLOM</name>
<proteinExistence type="predicted"/>
<organism evidence="1 2">
    <name type="scientific">Racocetra persica</name>
    <dbReference type="NCBI Taxonomy" id="160502"/>
    <lineage>
        <taxon>Eukaryota</taxon>
        <taxon>Fungi</taxon>
        <taxon>Fungi incertae sedis</taxon>
        <taxon>Mucoromycota</taxon>
        <taxon>Glomeromycotina</taxon>
        <taxon>Glomeromycetes</taxon>
        <taxon>Diversisporales</taxon>
        <taxon>Gigasporaceae</taxon>
        <taxon>Racocetra</taxon>
    </lineage>
</organism>
<sequence>LLVNSCDRSIDLTSYPLSECEIVNKSDRPIAVGVIGLATLYKKLGYSWEDEKARELNKKIFANMYYAALDESCNLAREHGPYDNYKGSPVSKSILQYEMCDSYPCQELDWSSLERRIKKYGVRNSLLIAPMPTASTSQCVDTGYSEGPFPDESNLMFRETTRGSFIYVE</sequence>
<evidence type="ECO:0000313" key="2">
    <source>
        <dbReference type="Proteomes" id="UP000789920"/>
    </source>
</evidence>
<reference evidence="1" key="1">
    <citation type="submission" date="2021-06" db="EMBL/GenBank/DDBJ databases">
        <authorList>
            <person name="Kallberg Y."/>
            <person name="Tangrot J."/>
            <person name="Rosling A."/>
        </authorList>
    </citation>
    <scope>NUCLEOTIDE SEQUENCE</scope>
    <source>
        <strain evidence="1">MA461A</strain>
    </source>
</reference>
<keyword evidence="2" id="KW-1185">Reference proteome</keyword>
<feature type="non-terminal residue" evidence="1">
    <location>
        <position position="169"/>
    </location>
</feature>
<dbReference type="Proteomes" id="UP000789920">
    <property type="component" value="Unassembled WGS sequence"/>
</dbReference>